<evidence type="ECO:0000259" key="7">
    <source>
        <dbReference type="PROSITE" id="PS50940"/>
    </source>
</evidence>
<reference evidence="8" key="2">
    <citation type="submission" date="2020-05" db="UniProtKB">
        <authorList>
            <consortium name="EnsemblMetazoa"/>
        </authorList>
    </citation>
    <scope>IDENTIFICATION</scope>
    <source>
        <strain evidence="8">WRAIR2</strain>
    </source>
</reference>
<keyword evidence="1" id="KW-0147">Chitin-binding</keyword>
<evidence type="ECO:0000256" key="4">
    <source>
        <dbReference type="ARBA" id="ARBA00023157"/>
    </source>
</evidence>
<name>A0A182NDH0_9DIPT</name>
<dbReference type="AlphaFoldDB" id="A0A182NDH0"/>
<evidence type="ECO:0000256" key="1">
    <source>
        <dbReference type="ARBA" id="ARBA00022669"/>
    </source>
</evidence>
<evidence type="ECO:0000256" key="2">
    <source>
        <dbReference type="ARBA" id="ARBA00022729"/>
    </source>
</evidence>
<feature type="domain" description="Chitin-binding type-2" evidence="7">
    <location>
        <begin position="28"/>
        <end position="77"/>
    </location>
</feature>
<reference evidence="9" key="1">
    <citation type="submission" date="2013-03" db="EMBL/GenBank/DDBJ databases">
        <title>The Genome Sequence of Anopheles dirus WRAIR2.</title>
        <authorList>
            <consortium name="The Broad Institute Genomics Platform"/>
            <person name="Neafsey D.E."/>
            <person name="Walton C."/>
            <person name="Walker B."/>
            <person name="Young S.K."/>
            <person name="Zeng Q."/>
            <person name="Gargeya S."/>
            <person name="Fitzgerald M."/>
            <person name="Haas B."/>
            <person name="Abouelleil A."/>
            <person name="Allen A.W."/>
            <person name="Alvarado L."/>
            <person name="Arachchi H.M."/>
            <person name="Berlin A.M."/>
            <person name="Chapman S.B."/>
            <person name="Gainer-Dewar J."/>
            <person name="Goldberg J."/>
            <person name="Griggs A."/>
            <person name="Gujja S."/>
            <person name="Hansen M."/>
            <person name="Howarth C."/>
            <person name="Imamovic A."/>
            <person name="Ireland A."/>
            <person name="Larimer J."/>
            <person name="McCowan C."/>
            <person name="Murphy C."/>
            <person name="Pearson M."/>
            <person name="Poon T.W."/>
            <person name="Priest M."/>
            <person name="Roberts A."/>
            <person name="Saif S."/>
            <person name="Shea T."/>
            <person name="Sisk P."/>
            <person name="Sykes S."/>
            <person name="Wortman J."/>
            <person name="Nusbaum C."/>
            <person name="Birren B."/>
        </authorList>
    </citation>
    <scope>NUCLEOTIDE SEQUENCE [LARGE SCALE GENOMIC DNA]</scope>
    <source>
        <strain evidence="9">WRAIR2</strain>
    </source>
</reference>
<dbReference type="Gene3D" id="2.170.140.10">
    <property type="entry name" value="Chitin binding domain"/>
    <property type="match status" value="2"/>
</dbReference>
<protein>
    <recommendedName>
        <fullName evidence="7">Chitin-binding type-2 domain-containing protein</fullName>
    </recommendedName>
</protein>
<feature type="domain" description="Chitin-binding type-2" evidence="7">
    <location>
        <begin position="86"/>
        <end position="144"/>
    </location>
</feature>
<dbReference type="PANTHER" id="PTHR23301:SF0">
    <property type="entry name" value="CHITIN-BINDING TYPE-2 DOMAIN-CONTAINING PROTEIN-RELATED"/>
    <property type="match status" value="1"/>
</dbReference>
<keyword evidence="5" id="KW-0325">Glycoprotein</keyword>
<dbReference type="InterPro" id="IPR002557">
    <property type="entry name" value="Chitin-bd_dom"/>
</dbReference>
<keyword evidence="3" id="KW-0677">Repeat</keyword>
<sequence>MARGMKTFVFASILLLGIFAHLHGMVEAARCDGIPGGTLLLYDNPTECNRYIACQHETDHEWYCPPGEFFNARNQQCEATCPVERDLWCAGVPNGVFIRVPPTEPQDCEKYYTCFNGQMFPNRCPPGFLFSQINQACGFNPAEC</sequence>
<dbReference type="PROSITE" id="PS50940">
    <property type="entry name" value="CHIT_BIND_II"/>
    <property type="match status" value="2"/>
</dbReference>
<accession>A0A182NDH0</accession>
<feature type="signal peptide" evidence="6">
    <location>
        <begin position="1"/>
        <end position="28"/>
    </location>
</feature>
<dbReference type="InterPro" id="IPR051940">
    <property type="entry name" value="Chitin_bind-dev_reg"/>
</dbReference>
<evidence type="ECO:0000256" key="5">
    <source>
        <dbReference type="ARBA" id="ARBA00023180"/>
    </source>
</evidence>
<dbReference type="GO" id="GO:0008061">
    <property type="term" value="F:chitin binding"/>
    <property type="evidence" value="ECO:0007669"/>
    <property type="project" value="UniProtKB-KW"/>
</dbReference>
<keyword evidence="2 6" id="KW-0732">Signal</keyword>
<dbReference type="Pfam" id="PF01607">
    <property type="entry name" value="CBM_14"/>
    <property type="match status" value="2"/>
</dbReference>
<dbReference type="PANTHER" id="PTHR23301">
    <property type="entry name" value="CHITIN BINDING PERITROPHIN-A"/>
    <property type="match status" value="1"/>
</dbReference>
<dbReference type="Proteomes" id="UP000075884">
    <property type="component" value="Unassembled WGS sequence"/>
</dbReference>
<proteinExistence type="predicted"/>
<dbReference type="GO" id="GO:0005576">
    <property type="term" value="C:extracellular region"/>
    <property type="evidence" value="ECO:0007669"/>
    <property type="project" value="InterPro"/>
</dbReference>
<evidence type="ECO:0000256" key="6">
    <source>
        <dbReference type="SAM" id="SignalP"/>
    </source>
</evidence>
<dbReference type="SUPFAM" id="SSF57625">
    <property type="entry name" value="Invertebrate chitin-binding proteins"/>
    <property type="match status" value="2"/>
</dbReference>
<dbReference type="VEuPathDB" id="VectorBase:ADIR005684"/>
<dbReference type="EnsemblMetazoa" id="ADIR005684-RA">
    <property type="protein sequence ID" value="ADIR005684-PA"/>
    <property type="gene ID" value="ADIR005684"/>
</dbReference>
<organism evidence="8 9">
    <name type="scientific">Anopheles dirus</name>
    <dbReference type="NCBI Taxonomy" id="7168"/>
    <lineage>
        <taxon>Eukaryota</taxon>
        <taxon>Metazoa</taxon>
        <taxon>Ecdysozoa</taxon>
        <taxon>Arthropoda</taxon>
        <taxon>Hexapoda</taxon>
        <taxon>Insecta</taxon>
        <taxon>Pterygota</taxon>
        <taxon>Neoptera</taxon>
        <taxon>Endopterygota</taxon>
        <taxon>Diptera</taxon>
        <taxon>Nematocera</taxon>
        <taxon>Culicoidea</taxon>
        <taxon>Culicidae</taxon>
        <taxon>Anophelinae</taxon>
        <taxon>Anopheles</taxon>
    </lineage>
</organism>
<feature type="chain" id="PRO_5008129804" description="Chitin-binding type-2 domain-containing protein" evidence="6">
    <location>
        <begin position="29"/>
        <end position="144"/>
    </location>
</feature>
<evidence type="ECO:0000313" key="9">
    <source>
        <dbReference type="Proteomes" id="UP000075884"/>
    </source>
</evidence>
<keyword evidence="9" id="KW-1185">Reference proteome</keyword>
<dbReference type="SMART" id="SM00494">
    <property type="entry name" value="ChtBD2"/>
    <property type="match status" value="2"/>
</dbReference>
<dbReference type="InterPro" id="IPR036508">
    <property type="entry name" value="Chitin-bd_dom_sf"/>
</dbReference>
<evidence type="ECO:0000256" key="3">
    <source>
        <dbReference type="ARBA" id="ARBA00022737"/>
    </source>
</evidence>
<evidence type="ECO:0000313" key="8">
    <source>
        <dbReference type="EnsemblMetazoa" id="ADIR005684-PA"/>
    </source>
</evidence>
<keyword evidence="4" id="KW-1015">Disulfide bond</keyword>